<evidence type="ECO:0008006" key="4">
    <source>
        <dbReference type="Google" id="ProtNLM"/>
    </source>
</evidence>
<comment type="caution">
    <text evidence="2">The sequence shown here is derived from an EMBL/GenBank/DDBJ whole genome shotgun (WGS) entry which is preliminary data.</text>
</comment>
<sequence length="227" mass="23925">MSPSLGKAPNGLRFPEAGKRQAGRPHSQIALTVRGPPAPLRINPIRPGTRAGGSLPASGVQGRCGLLSPGVVMSGRKFSFEITRTSSAPAATLFRLVADGANWSQWAKPIVLRSSWARQGDPAPGGIGAIRKVGMWPVFVQEETVAYEPDRRHAYKLVGPPTPAKDYAGEVVFTPNAAGGTDIRWTGSFTEGVRGTGPVMRAAMGGAVRFFAGRLVKAAERESNAGR</sequence>
<accession>A0A7I9Z4M4</accession>
<evidence type="ECO:0000313" key="2">
    <source>
        <dbReference type="EMBL" id="GFG95911.1"/>
    </source>
</evidence>
<dbReference type="InterPro" id="IPR023393">
    <property type="entry name" value="START-like_dom_sf"/>
</dbReference>
<dbReference type="Pfam" id="PF10604">
    <property type="entry name" value="Polyketide_cyc2"/>
    <property type="match status" value="1"/>
</dbReference>
<protein>
    <recommendedName>
        <fullName evidence="4">MxaD family protein</fullName>
    </recommendedName>
</protein>
<organism evidence="2 3">
    <name type="scientific">Mycobacterium timonense</name>
    <dbReference type="NCBI Taxonomy" id="701043"/>
    <lineage>
        <taxon>Bacteria</taxon>
        <taxon>Bacillati</taxon>
        <taxon>Actinomycetota</taxon>
        <taxon>Actinomycetes</taxon>
        <taxon>Mycobacteriales</taxon>
        <taxon>Mycobacteriaceae</taxon>
        <taxon>Mycobacterium</taxon>
        <taxon>Mycobacterium avium complex (MAC)</taxon>
    </lineage>
</organism>
<proteinExistence type="predicted"/>
<dbReference type="InterPro" id="IPR019587">
    <property type="entry name" value="Polyketide_cyclase/dehydratase"/>
</dbReference>
<dbReference type="AlphaFoldDB" id="A0A7I9Z4M4"/>
<dbReference type="CDD" id="cd07821">
    <property type="entry name" value="PYR_PYL_RCAR_like"/>
    <property type="match status" value="1"/>
</dbReference>
<dbReference type="Gene3D" id="3.30.530.20">
    <property type="match status" value="1"/>
</dbReference>
<reference evidence="2 3" key="1">
    <citation type="journal article" date="2019" name="Emerg. Microbes Infect.">
        <title>Comprehensive subspecies identification of 175 nontuberculous mycobacteria species based on 7547 genomic profiles.</title>
        <authorList>
            <person name="Matsumoto Y."/>
            <person name="Kinjo T."/>
            <person name="Motooka D."/>
            <person name="Nabeya D."/>
            <person name="Jung N."/>
            <person name="Uechi K."/>
            <person name="Horii T."/>
            <person name="Iida T."/>
            <person name="Fujita J."/>
            <person name="Nakamura S."/>
        </authorList>
    </citation>
    <scope>NUCLEOTIDE SEQUENCE [LARGE SCALE GENOMIC DNA]</scope>
    <source>
        <strain evidence="2 3">JCM 30726</strain>
    </source>
</reference>
<evidence type="ECO:0000313" key="3">
    <source>
        <dbReference type="Proteomes" id="UP000465301"/>
    </source>
</evidence>
<name>A0A7I9Z4M4_9MYCO</name>
<evidence type="ECO:0000256" key="1">
    <source>
        <dbReference type="SAM" id="MobiDB-lite"/>
    </source>
</evidence>
<gene>
    <name evidence="2" type="ORF">MTIM_17900</name>
</gene>
<keyword evidence="3" id="KW-1185">Reference proteome</keyword>
<dbReference type="Proteomes" id="UP000465301">
    <property type="component" value="Unassembled WGS sequence"/>
</dbReference>
<feature type="region of interest" description="Disordered" evidence="1">
    <location>
        <begin position="1"/>
        <end position="40"/>
    </location>
</feature>
<dbReference type="SUPFAM" id="SSF55961">
    <property type="entry name" value="Bet v1-like"/>
    <property type="match status" value="1"/>
</dbReference>
<dbReference type="EMBL" id="BLLA01000001">
    <property type="protein sequence ID" value="GFG95911.1"/>
    <property type="molecule type" value="Genomic_DNA"/>
</dbReference>